<evidence type="ECO:0000256" key="1">
    <source>
        <dbReference type="SAM" id="MobiDB-lite"/>
    </source>
</evidence>
<evidence type="ECO:0000259" key="2">
    <source>
        <dbReference type="Pfam" id="PF09509"/>
    </source>
</evidence>
<evidence type="ECO:0000313" key="4">
    <source>
        <dbReference type="Proteomes" id="UP001432161"/>
    </source>
</evidence>
<accession>A0ABZ1V2Z8</accession>
<organism evidence="3 4">
    <name type="scientific">Streptomyces griseoaurantiacus</name>
    <dbReference type="NCBI Taxonomy" id="68213"/>
    <lineage>
        <taxon>Bacteria</taxon>
        <taxon>Bacillati</taxon>
        <taxon>Actinomycetota</taxon>
        <taxon>Actinomycetes</taxon>
        <taxon>Kitasatosporales</taxon>
        <taxon>Streptomycetaceae</taxon>
        <taxon>Streptomyces</taxon>
        <taxon>Streptomyces aurantiacus group</taxon>
    </lineage>
</organism>
<evidence type="ECO:0000313" key="3">
    <source>
        <dbReference type="EMBL" id="WUR38722.1"/>
    </source>
</evidence>
<gene>
    <name evidence="3" type="ORF">OHN36_16850</name>
</gene>
<proteinExistence type="predicted"/>
<reference evidence="3" key="1">
    <citation type="submission" date="2022-10" db="EMBL/GenBank/DDBJ databases">
        <title>The complete genomes of actinobacterial strains from the NBC collection.</title>
        <authorList>
            <person name="Joergensen T.S."/>
            <person name="Alvarez Arevalo M."/>
            <person name="Sterndorff E.B."/>
            <person name="Faurdal D."/>
            <person name="Vuksanovic O."/>
            <person name="Mourched A.-S."/>
            <person name="Charusanti P."/>
            <person name="Shaw S."/>
            <person name="Blin K."/>
            <person name="Weber T."/>
        </authorList>
    </citation>
    <scope>NUCLEOTIDE SEQUENCE</scope>
    <source>
        <strain evidence="3">NBC_00489</strain>
    </source>
</reference>
<dbReference type="Pfam" id="PF09509">
    <property type="entry name" value="Hypoth_Ymh"/>
    <property type="match status" value="1"/>
</dbReference>
<name>A0ABZ1V2Z8_9ACTN</name>
<feature type="compositionally biased region" description="Basic and acidic residues" evidence="1">
    <location>
        <begin position="156"/>
        <end position="165"/>
    </location>
</feature>
<feature type="region of interest" description="Disordered" evidence="1">
    <location>
        <begin position="156"/>
        <end position="180"/>
    </location>
</feature>
<dbReference type="EMBL" id="CP108330">
    <property type="protein sequence ID" value="WUR38722.1"/>
    <property type="molecule type" value="Genomic_DNA"/>
</dbReference>
<sequence length="236" mass="26463">MDRDWMRNRLISFDETAKQYWSVRHAQDPGDMERRWLFEAEPTVTKILSMLGLHTDETVVLSTDDWGGLAINLDPVQRGIGVLADMEDWATRLAPESPTLLADQMHPWVWDAARTLWESAHYRAAVHAAATSINAHLQNKLSRRDLSDAKLVQEALSDKAPEPNKPRLRIPGDQSDPGIQTRQRGALQLGQGAYFALRNPAAHETGELSEQEALEQLATFSVVARFIDQCQVVTSA</sequence>
<keyword evidence="4" id="KW-1185">Reference proteome</keyword>
<protein>
    <submittedName>
        <fullName evidence="3">TIGR02391 family protein</fullName>
    </submittedName>
</protein>
<dbReference type="Proteomes" id="UP001432161">
    <property type="component" value="Chromosome"/>
</dbReference>
<feature type="domain" description="Conserved hypothetical protein CHP02391" evidence="2">
    <location>
        <begin position="104"/>
        <end position="227"/>
    </location>
</feature>
<dbReference type="InterPro" id="IPR012654">
    <property type="entry name" value="CHP02391"/>
</dbReference>